<evidence type="ECO:0000313" key="3">
    <source>
        <dbReference type="EMBL" id="CDH44444.1"/>
    </source>
</evidence>
<accession>A0A7U7J3C6</accession>
<comment type="caution">
    <text evidence="3">The sequence shown here is derived from an EMBL/GenBank/DDBJ whole genome shotgun (WGS) entry which is preliminary data.</text>
</comment>
<dbReference type="AlphaFoldDB" id="A0A7U7J3C6"/>
<gene>
    <name evidence="3" type="ORF">BN874_1680020</name>
</gene>
<proteinExistence type="predicted"/>
<keyword evidence="1" id="KW-0802">TPR repeat</keyword>
<name>A0A7U7J3C6_9GAMM</name>
<protein>
    <recommendedName>
        <fullName evidence="5">Tetratricopeptide repeat protein</fullName>
    </recommendedName>
</protein>
<dbReference type="Pfam" id="PF13431">
    <property type="entry name" value="TPR_17"/>
    <property type="match status" value="1"/>
</dbReference>
<evidence type="ECO:0000256" key="2">
    <source>
        <dbReference type="SAM" id="SignalP"/>
    </source>
</evidence>
<organism evidence="3 4">
    <name type="scientific">Candidatus Contendobacter odensis Run_B_J11</name>
    <dbReference type="NCBI Taxonomy" id="1400861"/>
    <lineage>
        <taxon>Bacteria</taxon>
        <taxon>Pseudomonadati</taxon>
        <taxon>Pseudomonadota</taxon>
        <taxon>Gammaproteobacteria</taxon>
        <taxon>Candidatus Competibacteraceae</taxon>
        <taxon>Candidatus Contendibacter</taxon>
    </lineage>
</organism>
<evidence type="ECO:0008006" key="5">
    <source>
        <dbReference type="Google" id="ProtNLM"/>
    </source>
</evidence>
<keyword evidence="4" id="KW-1185">Reference proteome</keyword>
<dbReference type="RefSeq" id="WP_051497507.1">
    <property type="nucleotide sequence ID" value="NZ_CBTK010000077.1"/>
</dbReference>
<feature type="signal peptide" evidence="2">
    <location>
        <begin position="1"/>
        <end position="23"/>
    </location>
</feature>
<dbReference type="InterPro" id="IPR019734">
    <property type="entry name" value="TPR_rpt"/>
</dbReference>
<evidence type="ECO:0000256" key="1">
    <source>
        <dbReference type="PROSITE-ProRule" id="PRU00339"/>
    </source>
</evidence>
<keyword evidence="2" id="KW-0732">Signal</keyword>
<feature type="repeat" description="TPR" evidence="1">
    <location>
        <begin position="87"/>
        <end position="120"/>
    </location>
</feature>
<dbReference type="SMART" id="SM00028">
    <property type="entry name" value="TPR"/>
    <property type="match status" value="2"/>
</dbReference>
<sequence>MNPTLPLLALCTMLAGCATPAGLTLPAPATRSSVESVASTPPPSTATALSSDPAFIAERAQQAYATGRWDVAEGYYLQLIRLTPNDAAPWFQLGNLYAEQGRLDSAQRAYRESLRRRDDARTLHNLGLVQVRLGVGALREAQKRLPPNDPTRQETRELLQTLLEAAMP</sequence>
<dbReference type="SUPFAM" id="SSF48452">
    <property type="entry name" value="TPR-like"/>
    <property type="match status" value="1"/>
</dbReference>
<dbReference type="InterPro" id="IPR011990">
    <property type="entry name" value="TPR-like_helical_dom_sf"/>
</dbReference>
<reference evidence="3 4" key="1">
    <citation type="journal article" date="2014" name="ISME J.">
        <title>Candidatus Competibacter-lineage genomes retrieved from metagenomes reveal functional metabolic diversity.</title>
        <authorList>
            <person name="McIlroy S.J."/>
            <person name="Albertsen M."/>
            <person name="Andresen E.K."/>
            <person name="Saunders A.M."/>
            <person name="Kristiansen R."/>
            <person name="Stokholm-Bjerregaard M."/>
            <person name="Nielsen K.L."/>
            <person name="Nielsen P.H."/>
        </authorList>
    </citation>
    <scope>NUCLEOTIDE SEQUENCE [LARGE SCALE GENOMIC DNA]</scope>
    <source>
        <strain evidence="3 4">Run_B_J11</strain>
    </source>
</reference>
<feature type="chain" id="PRO_5030751695" description="Tetratricopeptide repeat protein" evidence="2">
    <location>
        <begin position="24"/>
        <end position="168"/>
    </location>
</feature>
<dbReference type="PROSITE" id="PS50005">
    <property type="entry name" value="TPR"/>
    <property type="match status" value="1"/>
</dbReference>
<dbReference type="Gene3D" id="1.25.40.10">
    <property type="entry name" value="Tetratricopeptide repeat domain"/>
    <property type="match status" value="1"/>
</dbReference>
<dbReference type="Proteomes" id="UP000019184">
    <property type="component" value="Unassembled WGS sequence"/>
</dbReference>
<dbReference type="EMBL" id="CBTK010000077">
    <property type="protein sequence ID" value="CDH44444.1"/>
    <property type="molecule type" value="Genomic_DNA"/>
</dbReference>
<evidence type="ECO:0000313" key="4">
    <source>
        <dbReference type="Proteomes" id="UP000019184"/>
    </source>
</evidence>